<evidence type="ECO:0000256" key="1">
    <source>
        <dbReference type="ARBA" id="ARBA00004141"/>
    </source>
</evidence>
<name>A0A8I6RWL1_CIMLE</name>
<dbReference type="OMA" id="QHNERAS"/>
<evidence type="ECO:0000256" key="5">
    <source>
        <dbReference type="SAM" id="Phobius"/>
    </source>
</evidence>
<accession>A0A8I6RWL1</accession>
<feature type="transmembrane region" description="Helical" evidence="5">
    <location>
        <begin position="73"/>
        <end position="93"/>
    </location>
</feature>
<dbReference type="GO" id="GO:0005385">
    <property type="term" value="F:zinc ion transmembrane transporter activity"/>
    <property type="evidence" value="ECO:0007669"/>
    <property type="project" value="TreeGrafter"/>
</dbReference>
<feature type="transmembrane region" description="Helical" evidence="5">
    <location>
        <begin position="12"/>
        <end position="32"/>
    </location>
</feature>
<keyword evidence="3 5" id="KW-1133">Transmembrane helix</keyword>
<feature type="transmembrane region" description="Helical" evidence="5">
    <location>
        <begin position="203"/>
        <end position="222"/>
    </location>
</feature>
<feature type="transmembrane region" description="Helical" evidence="5">
    <location>
        <begin position="234"/>
        <end position="255"/>
    </location>
</feature>
<feature type="transmembrane region" description="Helical" evidence="5">
    <location>
        <begin position="145"/>
        <end position="164"/>
    </location>
</feature>
<organism evidence="6 7">
    <name type="scientific">Cimex lectularius</name>
    <name type="common">Bed bug</name>
    <name type="synonym">Acanthia lectularia</name>
    <dbReference type="NCBI Taxonomy" id="79782"/>
    <lineage>
        <taxon>Eukaryota</taxon>
        <taxon>Metazoa</taxon>
        <taxon>Ecdysozoa</taxon>
        <taxon>Arthropoda</taxon>
        <taxon>Hexapoda</taxon>
        <taxon>Insecta</taxon>
        <taxon>Pterygota</taxon>
        <taxon>Neoptera</taxon>
        <taxon>Paraneoptera</taxon>
        <taxon>Hemiptera</taxon>
        <taxon>Heteroptera</taxon>
        <taxon>Panheteroptera</taxon>
        <taxon>Cimicomorpha</taxon>
        <taxon>Cimicidae</taxon>
        <taxon>Cimex</taxon>
    </lineage>
</organism>
<evidence type="ECO:0000256" key="3">
    <source>
        <dbReference type="ARBA" id="ARBA00022989"/>
    </source>
</evidence>
<keyword evidence="2 5" id="KW-0812">Transmembrane</keyword>
<gene>
    <name evidence="6" type="primary">106666558</name>
</gene>
<dbReference type="PANTHER" id="PTHR11040">
    <property type="entry name" value="ZINC/IRON TRANSPORTER"/>
    <property type="match status" value="1"/>
</dbReference>
<dbReference type="KEGG" id="clec:106666558"/>
<evidence type="ECO:0000256" key="2">
    <source>
        <dbReference type="ARBA" id="ARBA00022692"/>
    </source>
</evidence>
<keyword evidence="4 5" id="KW-0472">Membrane</keyword>
<feature type="transmembrane region" description="Helical" evidence="5">
    <location>
        <begin position="170"/>
        <end position="191"/>
    </location>
</feature>
<reference evidence="6" key="1">
    <citation type="submission" date="2022-01" db="UniProtKB">
        <authorList>
            <consortium name="EnsemblMetazoa"/>
        </authorList>
    </citation>
    <scope>IDENTIFICATION</scope>
</reference>
<dbReference type="AlphaFoldDB" id="A0A8I6RWL1"/>
<dbReference type="EnsemblMetazoa" id="XM_014393837.2">
    <property type="protein sequence ID" value="XP_014249323.1"/>
    <property type="gene ID" value="LOC106666558"/>
</dbReference>
<dbReference type="Pfam" id="PF02535">
    <property type="entry name" value="Zip"/>
    <property type="match status" value="1"/>
</dbReference>
<feature type="transmembrane region" description="Helical" evidence="5">
    <location>
        <begin position="39"/>
        <end position="61"/>
    </location>
</feature>
<evidence type="ECO:0000313" key="6">
    <source>
        <dbReference type="EnsemblMetazoa" id="XP_014249323.1"/>
    </source>
</evidence>
<sequence>MWSVFDLKLLAILLVTGGSILFGVLPSLLGLGTRYRDSVLLSALLCFGGGVLLSTSIVHILPDTRKNLNGWAEIVFCSGFMLIYLSDVILNFIRNWRAERSSLESLPYQTIRQSYGSISHDGGQDDDLHGDEMEEMPPELKCSNFSLIFAFSLHSLLEGLVIGVEPTVRGVLLLLLAVCCHKLLVAFCLGSELIADGRPTYKIVPPLSVFAVGSAAGIALGFVFQPDKMPSLNLLVPILQDLAGGTLLYVVMCEILPRERRKNQPSFINLVQYFAVLIGFSFMAAMSTLTEMDG</sequence>
<evidence type="ECO:0000256" key="4">
    <source>
        <dbReference type="ARBA" id="ARBA00023136"/>
    </source>
</evidence>
<evidence type="ECO:0008006" key="8">
    <source>
        <dbReference type="Google" id="ProtNLM"/>
    </source>
</evidence>
<dbReference type="GO" id="GO:0005886">
    <property type="term" value="C:plasma membrane"/>
    <property type="evidence" value="ECO:0007669"/>
    <property type="project" value="TreeGrafter"/>
</dbReference>
<evidence type="ECO:0000313" key="7">
    <source>
        <dbReference type="Proteomes" id="UP000494040"/>
    </source>
</evidence>
<dbReference type="InterPro" id="IPR003689">
    <property type="entry name" value="ZIP"/>
</dbReference>
<proteinExistence type="predicted"/>
<keyword evidence="7" id="KW-1185">Reference proteome</keyword>
<dbReference type="PANTHER" id="PTHR11040:SF169">
    <property type="entry name" value="FI24038P1"/>
    <property type="match status" value="1"/>
</dbReference>
<feature type="transmembrane region" description="Helical" evidence="5">
    <location>
        <begin position="267"/>
        <end position="289"/>
    </location>
</feature>
<dbReference type="Proteomes" id="UP000494040">
    <property type="component" value="Unassembled WGS sequence"/>
</dbReference>
<protein>
    <recommendedName>
        <fullName evidence="8">Fe2+/Zn2+ regulated transporter</fullName>
    </recommendedName>
</protein>
<dbReference type="OrthoDB" id="448280at2759"/>
<comment type="subcellular location">
    <subcellularLocation>
        <location evidence="1">Membrane</location>
        <topology evidence="1">Multi-pass membrane protein</topology>
    </subcellularLocation>
</comment>